<gene>
    <name evidence="2" type="ORF">GCM10009017_19320</name>
</gene>
<reference evidence="2" key="1">
    <citation type="journal article" date="2014" name="Int. J. Syst. Evol. Microbiol.">
        <title>Complete genome sequence of Corynebacterium casei LMG S-19264T (=DSM 44701T), isolated from a smear-ripened cheese.</title>
        <authorList>
            <consortium name="US DOE Joint Genome Institute (JGI-PGF)"/>
            <person name="Walter F."/>
            <person name="Albersmeier A."/>
            <person name="Kalinowski J."/>
            <person name="Ruckert C."/>
        </authorList>
    </citation>
    <scope>NUCLEOTIDE SEQUENCE</scope>
    <source>
        <strain evidence="2">JCM 16108</strain>
    </source>
</reference>
<reference evidence="2" key="2">
    <citation type="submission" date="2020-09" db="EMBL/GenBank/DDBJ databases">
        <authorList>
            <person name="Sun Q."/>
            <person name="Ohkuma M."/>
        </authorList>
    </citation>
    <scope>NUCLEOTIDE SEQUENCE</scope>
    <source>
        <strain evidence="2">JCM 16108</strain>
    </source>
</reference>
<organism evidence="2 3">
    <name type="scientific">Halarchaeum rubridurum</name>
    <dbReference type="NCBI Taxonomy" id="489911"/>
    <lineage>
        <taxon>Archaea</taxon>
        <taxon>Methanobacteriati</taxon>
        <taxon>Methanobacteriota</taxon>
        <taxon>Stenosarchaea group</taxon>
        <taxon>Halobacteria</taxon>
        <taxon>Halobacteriales</taxon>
        <taxon>Halobacteriaceae</taxon>
    </lineage>
</organism>
<proteinExistence type="predicted"/>
<name>A0A830G0J2_9EURY</name>
<keyword evidence="3" id="KW-1185">Reference proteome</keyword>
<protein>
    <submittedName>
        <fullName evidence="2">Uncharacterized protein</fullName>
    </submittedName>
</protein>
<accession>A0A830G0J2</accession>
<evidence type="ECO:0000256" key="1">
    <source>
        <dbReference type="SAM" id="MobiDB-lite"/>
    </source>
</evidence>
<dbReference type="AlphaFoldDB" id="A0A830G0J2"/>
<dbReference type="Proteomes" id="UP000614609">
    <property type="component" value="Unassembled WGS sequence"/>
</dbReference>
<evidence type="ECO:0000313" key="3">
    <source>
        <dbReference type="Proteomes" id="UP000614609"/>
    </source>
</evidence>
<comment type="caution">
    <text evidence="2">The sequence shown here is derived from an EMBL/GenBank/DDBJ whole genome shotgun (WGS) entry which is preliminary data.</text>
</comment>
<feature type="region of interest" description="Disordered" evidence="1">
    <location>
        <begin position="61"/>
        <end position="80"/>
    </location>
</feature>
<sequence>MDQIIYTSKRSEIIRFGDVMGGSMGGMEPLPISSIIPNGTVFPRANGLNFSMGGMGGMDNINAAETARENHAPRCSGEDG</sequence>
<evidence type="ECO:0000313" key="2">
    <source>
        <dbReference type="EMBL" id="GGM69259.1"/>
    </source>
</evidence>
<dbReference type="EMBL" id="BMOO01000004">
    <property type="protein sequence ID" value="GGM69259.1"/>
    <property type="molecule type" value="Genomic_DNA"/>
</dbReference>